<proteinExistence type="predicted"/>
<reference evidence="1" key="1">
    <citation type="journal article" date="2023" name="bioRxiv">
        <title>Novel crAssphage isolates exhibit conserved gene order and purifying selection of the host specificity protein.</title>
        <authorList>
            <person name="Papudeshi B."/>
            <person name="Vega A.A."/>
            <person name="Souza C."/>
            <person name="Giles S.K."/>
            <person name="Mallawaarachchi V."/>
            <person name="Roach M.J."/>
            <person name="An M."/>
            <person name="Jacobson N."/>
            <person name="McNair K."/>
            <person name="Mora M.F."/>
            <person name="Pastrana K."/>
            <person name="Leigh C."/>
            <person name="Cram C."/>
            <person name="Plewa W.S."/>
            <person name="Grigson S.R."/>
            <person name="Bouras G."/>
            <person name="Decewicz P."/>
            <person name="Luque A."/>
            <person name="Droit L."/>
            <person name="Handley S.A."/>
            <person name="Segall A.M."/>
            <person name="Dinsdale E.A."/>
            <person name="Edwards R.A."/>
        </authorList>
    </citation>
    <scope>NUCLEOTIDE SEQUENCE</scope>
    <source>
        <strain evidence="1">Bc03</strain>
    </source>
</reference>
<evidence type="ECO:0000313" key="2">
    <source>
        <dbReference type="Proteomes" id="UP001225300"/>
    </source>
</evidence>
<organism evidence="1 2">
    <name type="scientific">Kolpuevirus sp. 'frurule'</name>
    <dbReference type="NCBI Taxonomy" id="3028514"/>
    <lineage>
        <taxon>Viruses</taxon>
        <taxon>Duplodnaviria</taxon>
        <taxon>Heunggongvirae</taxon>
        <taxon>Uroviricota</taxon>
        <taxon>Caudoviricetes</taxon>
        <taxon>Crassvirales</taxon>
        <taxon>Steigviridae</taxon>
        <taxon>Asinivirinae</taxon>
        <taxon>Kolpuevirus</taxon>
    </lineage>
</organism>
<sequence>MEKRNISISLEKAREWYEGGNITLKQLALEAYSEEELKKKTTYSDVLDELWRSDKLVTDQISISSITTSGVEKIKVLSKLYTIAAYFNGDWVPSSGTNNYYIGKSIGTIEIVLCNSYILLSVPYFKNKEDAQKALEMLSSDELDVLFK</sequence>
<name>A0AAF0DPW3_9CAUD</name>
<accession>A0AAF0DPW3</accession>
<dbReference type="Proteomes" id="UP001225300">
    <property type="component" value="Segment"/>
</dbReference>
<keyword evidence="2" id="KW-1185">Reference proteome</keyword>
<protein>
    <submittedName>
        <fullName evidence="1">Uncharacterized protein</fullName>
    </submittedName>
</protein>
<evidence type="ECO:0000313" key="1">
    <source>
        <dbReference type="EMBL" id="WEY17592.1"/>
    </source>
</evidence>
<dbReference type="EMBL" id="OQ198718">
    <property type="protein sequence ID" value="WEY17592.1"/>
    <property type="molecule type" value="Genomic_DNA"/>
</dbReference>